<evidence type="ECO:0000313" key="2">
    <source>
        <dbReference type="EMBL" id="TSE04485.1"/>
    </source>
</evidence>
<evidence type="ECO:0000313" key="3">
    <source>
        <dbReference type="Proteomes" id="UP000318833"/>
    </source>
</evidence>
<accession>A0A554VCM2</accession>
<keyword evidence="1" id="KW-0812">Transmembrane</keyword>
<keyword evidence="1" id="KW-1133">Transmembrane helix</keyword>
<dbReference type="OrthoDB" id="1492362at2"/>
<dbReference type="EMBL" id="VLNR01000080">
    <property type="protein sequence ID" value="TSE04485.1"/>
    <property type="molecule type" value="Genomic_DNA"/>
</dbReference>
<sequence length="216" mass="24756">MKTPIAIRSRNNLVNILSLCVGLTFITTWLPLLRALFDGKSYSWGMSYYGISFSGKGLTLDYTILIVFAFLYFLFFYSFNWVKNRLIFYVLIIWWWFHSFGNLLYDIIKNGDTVFHGDTLNIHVSISTIIIPLAIASMLLVVTIIYKDRKLPNTNIPWSRLNNIKALIVLSPLVLQMILFVIGEPHGITDSIAVIITIIQCFVVHLIFKPTKVKSS</sequence>
<reference evidence="2 3" key="1">
    <citation type="submission" date="2019-07" db="EMBL/GenBank/DDBJ databases">
        <title>The draft genome sequence of Aquimarina algiphila M91.</title>
        <authorList>
            <person name="Meng X."/>
        </authorList>
    </citation>
    <scope>NUCLEOTIDE SEQUENCE [LARGE SCALE GENOMIC DNA]</scope>
    <source>
        <strain evidence="2 3">M91</strain>
    </source>
</reference>
<keyword evidence="3" id="KW-1185">Reference proteome</keyword>
<keyword evidence="1" id="KW-0472">Membrane</keyword>
<organism evidence="2 3">
    <name type="scientific">Aquimarina algiphila</name>
    <dbReference type="NCBI Taxonomy" id="2047982"/>
    <lineage>
        <taxon>Bacteria</taxon>
        <taxon>Pseudomonadati</taxon>
        <taxon>Bacteroidota</taxon>
        <taxon>Flavobacteriia</taxon>
        <taxon>Flavobacteriales</taxon>
        <taxon>Flavobacteriaceae</taxon>
        <taxon>Aquimarina</taxon>
    </lineage>
</organism>
<evidence type="ECO:0000256" key="1">
    <source>
        <dbReference type="SAM" id="Phobius"/>
    </source>
</evidence>
<dbReference type="Proteomes" id="UP000318833">
    <property type="component" value="Unassembled WGS sequence"/>
</dbReference>
<dbReference type="AlphaFoldDB" id="A0A554VCM2"/>
<name>A0A554VCM2_9FLAO</name>
<protein>
    <submittedName>
        <fullName evidence="2">Ubiquinol cytochrome C oxidoreductase</fullName>
    </submittedName>
</protein>
<dbReference type="RefSeq" id="WP_143918494.1">
    <property type="nucleotide sequence ID" value="NZ_CANMIK010000047.1"/>
</dbReference>
<feature type="transmembrane region" description="Helical" evidence="1">
    <location>
        <begin position="125"/>
        <end position="146"/>
    </location>
</feature>
<feature type="transmembrane region" description="Helical" evidence="1">
    <location>
        <begin position="12"/>
        <end position="37"/>
    </location>
</feature>
<feature type="transmembrane region" description="Helical" evidence="1">
    <location>
        <begin position="57"/>
        <end position="79"/>
    </location>
</feature>
<feature type="transmembrane region" description="Helical" evidence="1">
    <location>
        <begin position="166"/>
        <end position="182"/>
    </location>
</feature>
<gene>
    <name evidence="2" type="ORF">FOF46_26110</name>
</gene>
<feature type="transmembrane region" description="Helical" evidence="1">
    <location>
        <begin position="86"/>
        <end position="105"/>
    </location>
</feature>
<comment type="caution">
    <text evidence="2">The sequence shown here is derived from an EMBL/GenBank/DDBJ whole genome shotgun (WGS) entry which is preliminary data.</text>
</comment>
<feature type="transmembrane region" description="Helical" evidence="1">
    <location>
        <begin position="188"/>
        <end position="208"/>
    </location>
</feature>
<proteinExistence type="predicted"/>